<dbReference type="GO" id="GO:0004795">
    <property type="term" value="F:threonine synthase activity"/>
    <property type="evidence" value="ECO:0007669"/>
    <property type="project" value="UniProtKB-UniRule"/>
</dbReference>
<comment type="caution">
    <text evidence="7">The sequence shown here is derived from an EMBL/GenBank/DDBJ whole genome shotgun (WGS) entry which is preliminary data.</text>
</comment>
<dbReference type="OrthoDB" id="9778118at2"/>
<dbReference type="NCBIfam" id="TIGR00260">
    <property type="entry name" value="thrC"/>
    <property type="match status" value="1"/>
</dbReference>
<keyword evidence="8" id="KW-1185">Reference proteome</keyword>
<reference evidence="7 8" key="1">
    <citation type="submission" date="2017-11" db="EMBL/GenBank/DDBJ databases">
        <title>Animal gut microbial communities from fecal samples from Wisconsin, USA.</title>
        <authorList>
            <person name="Neumann A."/>
        </authorList>
    </citation>
    <scope>NUCLEOTIDE SEQUENCE [LARGE SCALE GENOMIC DNA]</scope>
    <source>
        <strain evidence="7 8">UWS3</strain>
    </source>
</reference>
<dbReference type="CDD" id="cd01563">
    <property type="entry name" value="Thr-synth_1"/>
    <property type="match status" value="1"/>
</dbReference>
<organism evidence="7 8">
    <name type="scientific">Hallerella succinigenes</name>
    <dbReference type="NCBI Taxonomy" id="1896222"/>
    <lineage>
        <taxon>Bacteria</taxon>
        <taxon>Pseudomonadati</taxon>
        <taxon>Fibrobacterota</taxon>
        <taxon>Fibrobacteria</taxon>
        <taxon>Fibrobacterales</taxon>
        <taxon>Fibrobacteraceae</taxon>
        <taxon>Hallerella</taxon>
    </lineage>
</organism>
<evidence type="ECO:0000256" key="1">
    <source>
        <dbReference type="ARBA" id="ARBA00001933"/>
    </source>
</evidence>
<dbReference type="Gene3D" id="3.40.50.1100">
    <property type="match status" value="2"/>
</dbReference>
<accession>A0A2M9A4K0</accession>
<dbReference type="Pfam" id="PF00291">
    <property type="entry name" value="PALP"/>
    <property type="match status" value="1"/>
</dbReference>
<feature type="domain" description="Tryptophan synthase beta chain-like PALP" evidence="6">
    <location>
        <begin position="87"/>
        <end position="393"/>
    </location>
</feature>
<keyword evidence="3 5" id="KW-0663">Pyridoxal phosphate</keyword>
<dbReference type="AlphaFoldDB" id="A0A2M9A4K0"/>
<feature type="modified residue" description="N6-(pyridoxal phosphate)lysine" evidence="5">
    <location>
        <position position="124"/>
    </location>
</feature>
<dbReference type="PANTHER" id="PTHR10314">
    <property type="entry name" value="CYSTATHIONINE BETA-SYNTHASE"/>
    <property type="match status" value="1"/>
</dbReference>
<evidence type="ECO:0000256" key="2">
    <source>
        <dbReference type="ARBA" id="ARBA00005517"/>
    </source>
</evidence>
<proteinExistence type="inferred from homology"/>
<gene>
    <name evidence="7" type="ORF">BGX16_0487</name>
</gene>
<comment type="cofactor">
    <cofactor evidence="1 5">
        <name>pyridoxal 5'-phosphate</name>
        <dbReference type="ChEBI" id="CHEBI:597326"/>
    </cofactor>
</comment>
<dbReference type="GO" id="GO:0009088">
    <property type="term" value="P:threonine biosynthetic process"/>
    <property type="evidence" value="ECO:0007669"/>
    <property type="project" value="UniProtKB-UniRule"/>
</dbReference>
<sequence length="446" mass="48823">MKPFHAYFQNINGTDTYPLDEVIYRSKVDNSLLEVHHDREALAERSPEEWKKLFAERRMSFKPEDMSGIWSKREMVLPEMPVEDIVTMREGWSPLFDAAPLAKELGIKSLKVKLCGNSHTGSFKDLGMTVLVSQVNHIIKKQIHEIDAVACASTGDTSAALSAYCAKAGIPSIVFLPAGKTSTAQLIQPISNGSIVLALDTDFDGCMKIVQEVTKDNRIYLANSMNSLRVEGQKTISPEICQELGWKVPDVVIIPGGNLGNVSALAKGFEDCKAMGLINKIPRIVVAQAEHANPFYQAYERGFDKLVPVQAKKTLASAIQIGNPVSYPKAVRAIQNTNGIVVSVTEEELANAAHRADRIGLYACPHTGVALGGLEKLVAAGKIDKEEAVIVISTAHGLKFTEFKVGYHEQKLEGIQSKFANPIFKAPAEIGAVMDILKKEMANRRR</sequence>
<comment type="similarity">
    <text evidence="2">Belongs to the threonine synthase family.</text>
</comment>
<evidence type="ECO:0000313" key="7">
    <source>
        <dbReference type="EMBL" id="PJJ40557.1"/>
    </source>
</evidence>
<evidence type="ECO:0000313" key="8">
    <source>
        <dbReference type="Proteomes" id="UP000231134"/>
    </source>
</evidence>
<dbReference type="EC" id="4.2.3.1" evidence="4"/>
<dbReference type="EMBL" id="PGEX01000001">
    <property type="protein sequence ID" value="PJJ40557.1"/>
    <property type="molecule type" value="Genomic_DNA"/>
</dbReference>
<dbReference type="FunFam" id="3.40.50.1100:FF:000013">
    <property type="entry name" value="Threonine synthase"/>
    <property type="match status" value="1"/>
</dbReference>
<dbReference type="InterPro" id="IPR036052">
    <property type="entry name" value="TrpB-like_PALP_sf"/>
</dbReference>
<evidence type="ECO:0000256" key="4">
    <source>
        <dbReference type="NCBIfam" id="TIGR00260"/>
    </source>
</evidence>
<dbReference type="InterPro" id="IPR004450">
    <property type="entry name" value="Thr_synthase-like"/>
</dbReference>
<dbReference type="RefSeq" id="WP_100424628.1">
    <property type="nucleotide sequence ID" value="NZ_PGEX01000001.1"/>
</dbReference>
<dbReference type="SUPFAM" id="SSF53686">
    <property type="entry name" value="Tryptophan synthase beta subunit-like PLP-dependent enzymes"/>
    <property type="match status" value="1"/>
</dbReference>
<dbReference type="InterPro" id="IPR001926">
    <property type="entry name" value="TrpB-like_PALP"/>
</dbReference>
<evidence type="ECO:0000256" key="5">
    <source>
        <dbReference type="PIRSR" id="PIRSR604450-51"/>
    </source>
</evidence>
<dbReference type="InterPro" id="IPR050214">
    <property type="entry name" value="Cys_Synth/Cystath_Beta-Synth"/>
</dbReference>
<evidence type="ECO:0000259" key="6">
    <source>
        <dbReference type="Pfam" id="PF00291"/>
    </source>
</evidence>
<dbReference type="Proteomes" id="UP000231134">
    <property type="component" value="Unassembled WGS sequence"/>
</dbReference>
<protein>
    <recommendedName>
        <fullName evidence="4">Threonine synthase</fullName>
        <ecNumber evidence="4">4.2.3.1</ecNumber>
    </recommendedName>
</protein>
<evidence type="ECO:0000256" key="3">
    <source>
        <dbReference type="ARBA" id="ARBA00022898"/>
    </source>
</evidence>
<name>A0A2M9A4K0_9BACT</name>